<dbReference type="SUPFAM" id="SSF46785">
    <property type="entry name" value="Winged helix' DNA-binding domain"/>
    <property type="match status" value="1"/>
</dbReference>
<dbReference type="InterPro" id="IPR036390">
    <property type="entry name" value="WH_DNA-bd_sf"/>
</dbReference>
<protein>
    <submittedName>
        <fullName evidence="6">LysR family transcriptional regulator</fullName>
    </submittedName>
</protein>
<evidence type="ECO:0000256" key="2">
    <source>
        <dbReference type="ARBA" id="ARBA00023015"/>
    </source>
</evidence>
<gene>
    <name evidence="6" type="ORF">DS957_015085</name>
</gene>
<keyword evidence="2" id="KW-0805">Transcription regulation</keyword>
<dbReference type="Proteomes" id="UP000253437">
    <property type="component" value="Unassembled WGS sequence"/>
</dbReference>
<evidence type="ECO:0000313" key="7">
    <source>
        <dbReference type="Proteomes" id="UP000253437"/>
    </source>
</evidence>
<evidence type="ECO:0000256" key="4">
    <source>
        <dbReference type="ARBA" id="ARBA00023163"/>
    </source>
</evidence>
<dbReference type="InterPro" id="IPR036388">
    <property type="entry name" value="WH-like_DNA-bd_sf"/>
</dbReference>
<dbReference type="PANTHER" id="PTHR30118">
    <property type="entry name" value="HTH-TYPE TRANSCRIPTIONAL REGULATOR LEUO-RELATED"/>
    <property type="match status" value="1"/>
</dbReference>
<evidence type="ECO:0000256" key="1">
    <source>
        <dbReference type="ARBA" id="ARBA00009437"/>
    </source>
</evidence>
<reference evidence="6 7" key="1">
    <citation type="submission" date="2018-08" db="EMBL/GenBank/DDBJ databases">
        <title>Vibrio harveyi strains pathogenic to white snook Centropomus viridis Lockington (1877) and potential probiotic bacteria.</title>
        <authorList>
            <person name="Soto-Rodriguez S."/>
            <person name="Gomez-Gil B."/>
            <person name="Lozano-Olvera R."/>
        </authorList>
    </citation>
    <scope>NUCLEOTIDE SEQUENCE [LARGE SCALE GENOMIC DNA]</scope>
    <source>
        <strain evidence="6 7">CAIM 1508</strain>
    </source>
</reference>
<dbReference type="Gene3D" id="3.40.190.10">
    <property type="entry name" value="Periplasmic binding protein-like II"/>
    <property type="match status" value="2"/>
</dbReference>
<organism evidence="6 7">
    <name type="scientific">Vibrio harveyi</name>
    <name type="common">Beneckea harveyi</name>
    <dbReference type="NCBI Taxonomy" id="669"/>
    <lineage>
        <taxon>Bacteria</taxon>
        <taxon>Pseudomonadati</taxon>
        <taxon>Pseudomonadota</taxon>
        <taxon>Gammaproteobacteria</taxon>
        <taxon>Vibrionales</taxon>
        <taxon>Vibrionaceae</taxon>
        <taxon>Vibrio</taxon>
    </lineage>
</organism>
<dbReference type="GO" id="GO:0006355">
    <property type="term" value="P:regulation of DNA-templated transcription"/>
    <property type="evidence" value="ECO:0007669"/>
    <property type="project" value="TreeGrafter"/>
</dbReference>
<sequence>MKNTIDLNLYRFLYLLSQQKSQAKVCHTLDISKATFTRQLAECRQRFDNELFNAEKGIYTPTLLCQQLCEVISEPLERLEQIPQLAQSFNANQQANEYIFSIINPLSGMLTTPLVSALTTEDQKPKISFIDWSIESIENPKRGAVVIGIGGFPNELNERMVERKVASVPIFAYVNDQHPLSQHNELELSDIENLETVRVSMGSLDVSAYYERMRKLTGVNLEQKLTVSSMAAALDCVKVSPYVFVGMHINDDALPEDVLRLPLRLNAKPMMFDVGVQYHRAFYQHPIIAQVEAFIKQALQETN</sequence>
<feature type="domain" description="LysR substrate-binding" evidence="5">
    <location>
        <begin position="131"/>
        <end position="299"/>
    </location>
</feature>
<proteinExistence type="inferred from homology"/>
<evidence type="ECO:0000256" key="3">
    <source>
        <dbReference type="ARBA" id="ARBA00023125"/>
    </source>
</evidence>
<comment type="caution">
    <text evidence="6">The sequence shown here is derived from an EMBL/GenBank/DDBJ whole genome shotgun (WGS) entry which is preliminary data.</text>
</comment>
<dbReference type="SUPFAM" id="SSF53850">
    <property type="entry name" value="Periplasmic binding protein-like II"/>
    <property type="match status" value="1"/>
</dbReference>
<dbReference type="RefSeq" id="WP_005446091.1">
    <property type="nucleotide sequence ID" value="NZ_BBKY01000072.1"/>
</dbReference>
<keyword evidence="3" id="KW-0238">DNA-binding</keyword>
<dbReference type="InterPro" id="IPR005119">
    <property type="entry name" value="LysR_subst-bd"/>
</dbReference>
<dbReference type="InterPro" id="IPR050389">
    <property type="entry name" value="LysR-type_TF"/>
</dbReference>
<name>A0A8B3DHE8_VIBHA</name>
<comment type="similarity">
    <text evidence="1">Belongs to the LysR transcriptional regulatory family.</text>
</comment>
<keyword evidence="4" id="KW-0804">Transcription</keyword>
<accession>A0A8B3DHE8</accession>
<dbReference type="EMBL" id="QOUW02000056">
    <property type="protein sequence ID" value="RIW11587.1"/>
    <property type="molecule type" value="Genomic_DNA"/>
</dbReference>
<evidence type="ECO:0000313" key="6">
    <source>
        <dbReference type="EMBL" id="RIW11587.1"/>
    </source>
</evidence>
<dbReference type="Gene3D" id="1.10.10.10">
    <property type="entry name" value="Winged helix-like DNA-binding domain superfamily/Winged helix DNA-binding domain"/>
    <property type="match status" value="1"/>
</dbReference>
<dbReference type="Pfam" id="PF03466">
    <property type="entry name" value="LysR_substrate"/>
    <property type="match status" value="1"/>
</dbReference>
<dbReference type="GO" id="GO:0003677">
    <property type="term" value="F:DNA binding"/>
    <property type="evidence" value="ECO:0007669"/>
    <property type="project" value="UniProtKB-KW"/>
</dbReference>
<dbReference type="AlphaFoldDB" id="A0A8B3DHE8"/>
<dbReference type="PANTHER" id="PTHR30118:SF15">
    <property type="entry name" value="TRANSCRIPTIONAL REGULATORY PROTEIN"/>
    <property type="match status" value="1"/>
</dbReference>
<evidence type="ECO:0000259" key="5">
    <source>
        <dbReference type="Pfam" id="PF03466"/>
    </source>
</evidence>